<keyword evidence="2" id="KW-1185">Reference proteome</keyword>
<evidence type="ECO:0000313" key="2">
    <source>
        <dbReference type="Proteomes" id="UP000425472"/>
    </source>
</evidence>
<organism evidence="1 2">
    <name type="scientific">Gordonia phage Avazak</name>
    <dbReference type="NCBI Taxonomy" id="2656529"/>
    <lineage>
        <taxon>Viruses</taxon>
        <taxon>Duplodnaviria</taxon>
        <taxon>Heunggongvirae</taxon>
        <taxon>Uroviricota</taxon>
        <taxon>Caudoviricetes</taxon>
        <taxon>Deejayvirinae</taxon>
        <taxon>Tanisvirus</taxon>
        <taxon>Tanisvirus avazak</taxon>
    </lineage>
</organism>
<accession>A0A649V6Q1</accession>
<dbReference type="RefSeq" id="YP_009853581.1">
    <property type="nucleotide sequence ID" value="NC_048822.1"/>
</dbReference>
<name>A0A649V6Q1_9CAUD</name>
<dbReference type="KEGG" id="vg:55624266"/>
<dbReference type="GeneID" id="55624266"/>
<protein>
    <submittedName>
        <fullName evidence="1">Uncharacterized protein</fullName>
    </submittedName>
</protein>
<sequence length="280" mass="31723">MPTSVDSFLAHHGVKGMKWGVRKDQHREYSEKATSTSEGAIKRVGSTAAMTAYFAAGGKIKKQQKYTEEWYDKLEGGKEYIEKGDIMKRVVRGVDHRALAGNLYVSTLDSDSEMYKGVIPAVQKKFAFGQKEYHSVYQVELEAKKRLAMPSQKVRVDTFIETIQTPTGRQWMKDNGYKDEITELNAKEQGLKAYKKFNKYAGDQDSALNKAYFNNVKKKGYDALIDDNDAGIWSKKPVILLNAQSNAKITNVRQLSADEINQAQRNVIKQRAFRDRSASK</sequence>
<dbReference type="EMBL" id="MN585971">
    <property type="protein sequence ID" value="QGJ87997.1"/>
    <property type="molecule type" value="Genomic_DNA"/>
</dbReference>
<dbReference type="Proteomes" id="UP000425472">
    <property type="component" value="Segment"/>
</dbReference>
<proteinExistence type="predicted"/>
<reference evidence="1 2" key="1">
    <citation type="submission" date="2019-10" db="EMBL/GenBank/DDBJ databases">
        <authorList>
            <person name="Millar G.J."/>
            <person name="Stotolongo A."/>
            <person name="Acosta C.G."/>
            <person name="Alexandre C.L."/>
            <person name="Birchfield S.K."/>
            <person name="Bradshaw K.L."/>
            <person name="Collins J.L."/>
            <person name="Emile S.L."/>
            <person name="Gale T.J."/>
            <person name="Higgs R.I."/>
            <person name="Jakubik A.E."/>
            <person name="Jasna A.S."/>
            <person name="Lightbourn T.A."/>
            <person name="Ortegon K.B."/>
            <person name="Sargent D.P."/>
            <person name="Thermozier K.N."/>
            <person name="Thomas F."/>
            <person name="Tucker J.D."/>
            <person name="White J.S."/>
            <person name="Sconiers W.B."/>
            <person name="Coleman S.T."/>
            <person name="Riley H.L."/>
            <person name="Garlena R.A."/>
            <person name="Russell D.A."/>
            <person name="Pope W.H."/>
            <person name="Jacobs-Sera D."/>
            <person name="Hatfull G.F."/>
        </authorList>
    </citation>
    <scope>NUCLEOTIDE SEQUENCE [LARGE SCALE GENOMIC DNA]</scope>
</reference>
<dbReference type="InterPro" id="IPR055635">
    <property type="entry name" value="DUF7211"/>
</dbReference>
<evidence type="ECO:0000313" key="1">
    <source>
        <dbReference type="EMBL" id="QGJ87997.1"/>
    </source>
</evidence>
<dbReference type="Pfam" id="PF23847">
    <property type="entry name" value="DUF7211"/>
    <property type="match status" value="1"/>
</dbReference>
<gene>
    <name evidence="1" type="primary">15</name>
    <name evidence="1" type="ORF">SEA_AVAZAK_15</name>
</gene>